<organism evidence="2 3">
    <name type="scientific">Pseudidiomarina andamanensis</name>
    <dbReference type="NCBI Taxonomy" id="1940690"/>
    <lineage>
        <taxon>Bacteria</taxon>
        <taxon>Pseudomonadati</taxon>
        <taxon>Pseudomonadota</taxon>
        <taxon>Gammaproteobacteria</taxon>
        <taxon>Alteromonadales</taxon>
        <taxon>Idiomarinaceae</taxon>
        <taxon>Pseudidiomarina</taxon>
    </lineage>
</organism>
<protein>
    <submittedName>
        <fullName evidence="2">Uncharacterized protein</fullName>
    </submittedName>
</protein>
<sequence>MSVVAWIALAILLLAVFLFFKFRKFRGFVFLTLFAALLGMIFGPPSYVVHEGYTTTLRNDPTNTRYHYAWAVNKLAPTEAKRAKLGIYNPETGEFQRFNEELAKSANLAFIPPSQPTWLLNIWWWIFPATYLAFYIQRRFGLLASFGGVFYFARRNKNCQEKLDFARQQRTIWAYEDALKLFQSYRFKPKRFIEQATQESAAIYQTYKLRVQTLQKLYRNAAETLQNRDVTAFTKTGKLFAIADFMGLLGELLHDRERTQMPNLALEITLDKNWHLFSPEHRKFVGYSSITELENTKLNQIEERWRREISSAQPISQLTEYYAQNVKSFEQQRDNVRTTESAQNYVSAELAAFWQVAESQLAGELTEQNRVSAQRYANDYFINRLFKAVSDPTAFKYFHQSFEKNLSKTLAIIFSSYFPEEQWHGRALFSEQKSESIQQRQLLFKLIPTGRLTGGAPTVESEVSQWVGQQTVWVRRLNQPQLPNRFKSKADAFGDITATAMLRDAFNTRKQIPQPNSHKVTELAQKHVLDELNETVKELAHGVGEDLALELINQIIDGNGVNAIIQFEQVVDSELSSLVFNSLENAASLFEAGLGFLGGDD</sequence>
<dbReference type="Proteomes" id="UP000427820">
    <property type="component" value="Chromosome"/>
</dbReference>
<keyword evidence="1" id="KW-0812">Transmembrane</keyword>
<gene>
    <name evidence="2" type="ORF">D3795_11115</name>
</gene>
<name>A0AA92EWL3_9GAMM</name>
<evidence type="ECO:0000313" key="3">
    <source>
        <dbReference type="Proteomes" id="UP000427820"/>
    </source>
</evidence>
<reference evidence="2 3" key="1">
    <citation type="submission" date="2018-09" db="EMBL/GenBank/DDBJ databases">
        <title>Whole genome sequencing of Idiomarina andamanensis W-5T (LMG 29773T= JCM 31645T).</title>
        <authorList>
            <person name="Das S.K."/>
        </authorList>
    </citation>
    <scope>NUCLEOTIDE SEQUENCE [LARGE SCALE GENOMIC DNA]</scope>
    <source>
        <strain evidence="2 3">W-5T</strain>
    </source>
</reference>
<dbReference type="EMBL" id="CP032551">
    <property type="protein sequence ID" value="QGT96670.1"/>
    <property type="molecule type" value="Genomic_DNA"/>
</dbReference>
<keyword evidence="3" id="KW-1185">Reference proteome</keyword>
<proteinExistence type="predicted"/>
<evidence type="ECO:0000256" key="1">
    <source>
        <dbReference type="SAM" id="Phobius"/>
    </source>
</evidence>
<feature type="transmembrane region" description="Helical" evidence="1">
    <location>
        <begin position="29"/>
        <end position="49"/>
    </location>
</feature>
<dbReference type="RefSeq" id="WP_156268741.1">
    <property type="nucleotide sequence ID" value="NZ_CP032551.1"/>
</dbReference>
<keyword evidence="1" id="KW-1133">Transmembrane helix</keyword>
<keyword evidence="1" id="KW-0472">Membrane</keyword>
<evidence type="ECO:0000313" key="2">
    <source>
        <dbReference type="EMBL" id="QGT96670.1"/>
    </source>
</evidence>
<accession>A0AA92EWL3</accession>
<dbReference type="KEGG" id="panm:D3795_11115"/>
<dbReference type="AlphaFoldDB" id="A0AA92EWL3"/>
<feature type="transmembrane region" description="Helical" evidence="1">
    <location>
        <begin position="6"/>
        <end position="22"/>
    </location>
</feature>